<evidence type="ECO:0000313" key="5">
    <source>
        <dbReference type="EMBL" id="WCT73659.1"/>
    </source>
</evidence>
<dbReference type="CDD" id="cd00088">
    <property type="entry name" value="HPT"/>
    <property type="match status" value="1"/>
</dbReference>
<dbReference type="InterPro" id="IPR008207">
    <property type="entry name" value="Sig_transdc_His_kin_Hpt_dom"/>
</dbReference>
<gene>
    <name evidence="5" type="ORF">PQ455_00045</name>
</gene>
<name>A0ABY7TP86_9SPHN</name>
<feature type="modified residue" description="Phosphohistidine" evidence="2">
    <location>
        <position position="55"/>
    </location>
</feature>
<dbReference type="SUPFAM" id="SSF47226">
    <property type="entry name" value="Histidine-containing phosphotransfer domain, HPT domain"/>
    <property type="match status" value="1"/>
</dbReference>
<feature type="domain" description="HPt" evidence="4">
    <location>
        <begin position="16"/>
        <end position="111"/>
    </location>
</feature>
<evidence type="ECO:0000259" key="4">
    <source>
        <dbReference type="PROSITE" id="PS50894"/>
    </source>
</evidence>
<evidence type="ECO:0000256" key="3">
    <source>
        <dbReference type="SAM" id="MobiDB-lite"/>
    </source>
</evidence>
<dbReference type="InterPro" id="IPR036641">
    <property type="entry name" value="HPT_dom_sf"/>
</dbReference>
<reference evidence="5 6" key="1">
    <citation type="submission" date="2023-02" db="EMBL/GenBank/DDBJ databases">
        <title>Genome sequence of Sphingomonas naphthae.</title>
        <authorList>
            <person name="Kim S."/>
            <person name="Heo J."/>
            <person name="Kwon S.-W."/>
        </authorList>
    </citation>
    <scope>NUCLEOTIDE SEQUENCE [LARGE SCALE GENOMIC DNA]</scope>
    <source>
        <strain evidence="5 6">KACC 18716</strain>
    </source>
</reference>
<evidence type="ECO:0000256" key="1">
    <source>
        <dbReference type="ARBA" id="ARBA00023012"/>
    </source>
</evidence>
<dbReference type="Gene3D" id="1.20.120.160">
    <property type="entry name" value="HPT domain"/>
    <property type="match status" value="1"/>
</dbReference>
<keyword evidence="1" id="KW-0902">Two-component regulatory system</keyword>
<evidence type="ECO:0000256" key="2">
    <source>
        <dbReference type="PROSITE-ProRule" id="PRU00110"/>
    </source>
</evidence>
<dbReference type="Proteomes" id="UP001220395">
    <property type="component" value="Chromosome"/>
</dbReference>
<dbReference type="Pfam" id="PF01627">
    <property type="entry name" value="Hpt"/>
    <property type="match status" value="1"/>
</dbReference>
<accession>A0ABY7TP86</accession>
<keyword evidence="2" id="KW-0597">Phosphoprotein</keyword>
<protein>
    <submittedName>
        <fullName evidence="5">Hpt domain-containing protein</fullName>
    </submittedName>
</protein>
<evidence type="ECO:0000313" key="6">
    <source>
        <dbReference type="Proteomes" id="UP001220395"/>
    </source>
</evidence>
<sequence>MAIIDWAALAKLKAEIGAEFPRILGYFREDGVRSIVAIEDAMRARDAARVVRPAHTLKGESAQFGAEPLRLLSEQIERGARRCVETHDVPDELLEHVVQLRPLLQQTLAMLEAHAAPGGPTAPAPVLAPGVPRRPQGFGRKVGGFGRG</sequence>
<keyword evidence="6" id="KW-1185">Reference proteome</keyword>
<dbReference type="EMBL" id="CP117411">
    <property type="protein sequence ID" value="WCT73659.1"/>
    <property type="molecule type" value="Genomic_DNA"/>
</dbReference>
<proteinExistence type="predicted"/>
<feature type="region of interest" description="Disordered" evidence="3">
    <location>
        <begin position="128"/>
        <end position="148"/>
    </location>
</feature>
<organism evidence="5 6">
    <name type="scientific">Sphingomonas naphthae</name>
    <dbReference type="NCBI Taxonomy" id="1813468"/>
    <lineage>
        <taxon>Bacteria</taxon>
        <taxon>Pseudomonadati</taxon>
        <taxon>Pseudomonadota</taxon>
        <taxon>Alphaproteobacteria</taxon>
        <taxon>Sphingomonadales</taxon>
        <taxon>Sphingomonadaceae</taxon>
        <taxon>Sphingomonas</taxon>
    </lineage>
</organism>
<dbReference type="PROSITE" id="PS50894">
    <property type="entry name" value="HPT"/>
    <property type="match status" value="1"/>
</dbReference>
<dbReference type="RefSeq" id="WP_273688076.1">
    <property type="nucleotide sequence ID" value="NZ_CP117411.1"/>
</dbReference>